<dbReference type="Proteomes" id="UP001482520">
    <property type="component" value="Unassembled WGS sequence"/>
</dbReference>
<organism evidence="2 3">
    <name type="scientific">Nocardioides kribbensis</name>
    <dbReference type="NCBI Taxonomy" id="305517"/>
    <lineage>
        <taxon>Bacteria</taxon>
        <taxon>Bacillati</taxon>
        <taxon>Actinomycetota</taxon>
        <taxon>Actinomycetes</taxon>
        <taxon>Propionibacteriales</taxon>
        <taxon>Nocardioidaceae</taxon>
        <taxon>Nocardioides</taxon>
    </lineage>
</organism>
<evidence type="ECO:0000256" key="1">
    <source>
        <dbReference type="SAM" id="MobiDB-lite"/>
    </source>
</evidence>
<keyword evidence="3" id="KW-1185">Reference proteome</keyword>
<feature type="non-terminal residue" evidence="2">
    <location>
        <position position="1"/>
    </location>
</feature>
<protein>
    <submittedName>
        <fullName evidence="2">DUF4244 domain-containing protein</fullName>
    </submittedName>
</protein>
<reference evidence="2 3" key="1">
    <citation type="submission" date="2024-02" db="EMBL/GenBank/DDBJ databases">
        <title>Full genome sequence of Nocardioides kribbensis.</title>
        <authorList>
            <person name="Poletto B.L."/>
            <person name="Silva G."/>
            <person name="Galante D."/>
            <person name="Campos K.R."/>
            <person name="Santos M.B.N."/>
            <person name="Sacchi C.T."/>
        </authorList>
    </citation>
    <scope>NUCLEOTIDE SEQUENCE [LARGE SCALE GENOMIC DNA]</scope>
    <source>
        <strain evidence="2 3">O4R</strain>
    </source>
</reference>
<dbReference type="EMBL" id="JBEGDP010000027">
    <property type="protein sequence ID" value="MEQ7849074.1"/>
    <property type="molecule type" value="Genomic_DNA"/>
</dbReference>
<evidence type="ECO:0000313" key="2">
    <source>
        <dbReference type="EMBL" id="MEQ7849074.1"/>
    </source>
</evidence>
<dbReference type="Pfam" id="PF14029">
    <property type="entry name" value="DUF4244"/>
    <property type="match status" value="1"/>
</dbReference>
<dbReference type="RefSeq" id="WP_349805421.1">
    <property type="nucleotide sequence ID" value="NZ_JBEGDP010000027.1"/>
</dbReference>
<feature type="compositionally biased region" description="Low complexity" evidence="1">
    <location>
        <begin position="40"/>
        <end position="66"/>
    </location>
</feature>
<dbReference type="InterPro" id="IPR025338">
    <property type="entry name" value="DUF4244"/>
</dbReference>
<comment type="caution">
    <text evidence="2">The sequence shown here is derived from an EMBL/GenBank/DDBJ whole genome shotgun (WGS) entry which is preliminary data.</text>
</comment>
<sequence length="117" mass="11788">PRALRLARPGVDRPGPWPVSRTGRRRRPALYAVPGTRPDAASTEASAKASPSASPAASPAGTRAAAPEAGITTAEYAVGTAAGAGLAGLLYKMLTGGFGDQLLTRLFDHVLGLLGIG</sequence>
<gene>
    <name evidence="2" type="ORF">V6R90_17480</name>
</gene>
<accession>A0ABV1P2U8</accession>
<feature type="region of interest" description="Disordered" evidence="1">
    <location>
        <begin position="1"/>
        <end position="66"/>
    </location>
</feature>
<proteinExistence type="predicted"/>
<evidence type="ECO:0000313" key="3">
    <source>
        <dbReference type="Proteomes" id="UP001482520"/>
    </source>
</evidence>
<name>A0ABV1P2U8_9ACTN</name>